<dbReference type="PANTHER" id="PTHR24198">
    <property type="entry name" value="ANKYRIN REPEAT AND PROTEIN KINASE DOMAIN-CONTAINING PROTEIN"/>
    <property type="match status" value="1"/>
</dbReference>
<evidence type="ECO:0000313" key="5">
    <source>
        <dbReference type="Proteomes" id="UP000502004"/>
    </source>
</evidence>
<keyword evidence="2 3" id="KW-0040">ANK repeat</keyword>
<dbReference type="SMART" id="SM00248">
    <property type="entry name" value="ANK"/>
    <property type="match status" value="4"/>
</dbReference>
<dbReference type="KEGG" id="aii:E4K63_02615"/>
<dbReference type="SUPFAM" id="SSF48403">
    <property type="entry name" value="Ankyrin repeat"/>
    <property type="match status" value="1"/>
</dbReference>
<name>A0AAE6YHE5_9GAMM</name>
<gene>
    <name evidence="4" type="ORF">E4K63_02615</name>
</gene>
<keyword evidence="5" id="KW-1185">Reference proteome</keyword>
<dbReference type="InterPro" id="IPR002110">
    <property type="entry name" value="Ankyrin_rpt"/>
</dbReference>
<evidence type="ECO:0000256" key="3">
    <source>
        <dbReference type="PROSITE-ProRule" id="PRU00023"/>
    </source>
</evidence>
<sequence>MFYYEGLIKNIKDISDNCNWGDYYSLLCLPSGLCFGLAAMWGQACLIGDTKTFYARLGLLTKDYSNAHQKLSDIIKGHIALQQKATSYIKKDLAEYTVLYRRALYDHDLVISIRAFLDGLLAYHRPYNTFFEGPEYNNIKSQSVLKISPWIVNQGLSHRSAYGWALGSTGDSPLLEIYNEPFYGSMSEYAEILKSLITKCVVSKYQFYILLGSVNHAIAISFENGYLLLYDANNMHNNQVEASKFTANSYGYVLLSDKVFKQFKFNKDISNSLALNLSVYVHPKYHLTKSGIYENSASALNFINVKEEIIRLFKTYIRVNSHIFNAYDYDKVFNTLKMINCYENLEVMLSYIGKELTLITSVENLLPARKSYKESEMTKLADRNNYTSIMKKIFVIIRKSLKKNLGFETYRKDLVNKVIKQIYPSGRDLFCIACQNGHTDIVKLFLDQGFNINITKYSELTPLYIACQNGYTDIVRLLLSHKSVDPNFSKSDESTPLYIACKNGYTDIVRLLLSHKSINLNIIENNGCTPLHIACQKGHKDIVELLLEKGANLDVVTKDNISPLDVASNVGHKDIALLLRMWKMYYTSDV</sequence>
<dbReference type="AlphaFoldDB" id="A0AAE6YHE5"/>
<evidence type="ECO:0000256" key="1">
    <source>
        <dbReference type="ARBA" id="ARBA00022737"/>
    </source>
</evidence>
<feature type="repeat" description="ANK" evidence="3">
    <location>
        <begin position="526"/>
        <end position="558"/>
    </location>
</feature>
<evidence type="ECO:0008006" key="6">
    <source>
        <dbReference type="Google" id="ProtNLM"/>
    </source>
</evidence>
<evidence type="ECO:0000256" key="2">
    <source>
        <dbReference type="ARBA" id="ARBA00023043"/>
    </source>
</evidence>
<dbReference type="Pfam" id="PF12796">
    <property type="entry name" value="Ank_2"/>
    <property type="match status" value="1"/>
</dbReference>
<feature type="repeat" description="ANK" evidence="3">
    <location>
        <begin position="458"/>
        <end position="481"/>
    </location>
</feature>
<organism evidence="4 5">
    <name type="scientific">Allofrancisella inopinata</name>
    <dbReference type="NCBI Taxonomy" id="1085647"/>
    <lineage>
        <taxon>Bacteria</taxon>
        <taxon>Pseudomonadati</taxon>
        <taxon>Pseudomonadota</taxon>
        <taxon>Gammaproteobacteria</taxon>
        <taxon>Thiotrichales</taxon>
        <taxon>Francisellaceae</taxon>
        <taxon>Allofrancisella</taxon>
    </lineage>
</organism>
<dbReference type="PROSITE" id="PS50297">
    <property type="entry name" value="ANK_REP_REGION"/>
    <property type="match status" value="3"/>
</dbReference>
<dbReference type="PROSITE" id="PS50088">
    <property type="entry name" value="ANK_REPEAT"/>
    <property type="match status" value="4"/>
</dbReference>
<reference evidence="4 5" key="1">
    <citation type="submission" date="2019-03" db="EMBL/GenBank/DDBJ databases">
        <title>Complete Genome Sequence of Allofrancisella inopinata Strain SYSU YG23 Isolated from Water-Cooling Systems in China.</title>
        <authorList>
            <person name="Ohrman C."/>
            <person name="Uneklint I."/>
            <person name="Sjodin A."/>
        </authorList>
    </citation>
    <scope>NUCLEOTIDE SEQUENCE [LARGE SCALE GENOMIC DNA]</scope>
    <source>
        <strain evidence="4 5">SYSU YG23</strain>
    </source>
</reference>
<dbReference type="PANTHER" id="PTHR24198:SF165">
    <property type="entry name" value="ANKYRIN REPEAT-CONTAINING PROTEIN-RELATED"/>
    <property type="match status" value="1"/>
</dbReference>
<dbReference type="EMBL" id="CP038241">
    <property type="protein sequence ID" value="QIV95783.1"/>
    <property type="molecule type" value="Genomic_DNA"/>
</dbReference>
<keyword evidence="1" id="KW-0677">Repeat</keyword>
<proteinExistence type="predicted"/>
<dbReference type="Proteomes" id="UP000502004">
    <property type="component" value="Chromosome"/>
</dbReference>
<evidence type="ECO:0000313" key="4">
    <source>
        <dbReference type="EMBL" id="QIV95783.1"/>
    </source>
</evidence>
<dbReference type="Gene3D" id="1.25.40.20">
    <property type="entry name" value="Ankyrin repeat-containing domain"/>
    <property type="match status" value="2"/>
</dbReference>
<dbReference type="RefSeq" id="WP_133941346.1">
    <property type="nucleotide sequence ID" value="NZ_CP038241.1"/>
</dbReference>
<dbReference type="InterPro" id="IPR036770">
    <property type="entry name" value="Ankyrin_rpt-contain_sf"/>
</dbReference>
<feature type="repeat" description="ANK" evidence="3">
    <location>
        <begin position="425"/>
        <end position="457"/>
    </location>
</feature>
<feature type="repeat" description="ANK" evidence="3">
    <location>
        <begin position="492"/>
        <end position="515"/>
    </location>
</feature>
<dbReference type="Pfam" id="PF13637">
    <property type="entry name" value="Ank_4"/>
    <property type="match status" value="1"/>
</dbReference>
<protein>
    <recommendedName>
        <fullName evidence="6">Ankyrin repeat protein</fullName>
    </recommendedName>
</protein>
<dbReference type="PRINTS" id="PR01415">
    <property type="entry name" value="ANKYRIN"/>
</dbReference>
<accession>A0AAE6YHE5</accession>